<reference evidence="1 2" key="1">
    <citation type="submission" date="2019-09" db="EMBL/GenBank/DDBJ databases">
        <authorList>
            <person name="Chandra G."/>
            <person name="Truman W A."/>
        </authorList>
    </citation>
    <scope>NUCLEOTIDE SEQUENCE [LARGE SCALE GENOMIC DNA]</scope>
    <source>
        <strain evidence="1">PS900</strain>
    </source>
</reference>
<dbReference type="Proteomes" id="UP000325723">
    <property type="component" value="Unassembled WGS sequence"/>
</dbReference>
<organism evidence="1 2">
    <name type="scientific">Pseudomonas fluorescens</name>
    <dbReference type="NCBI Taxonomy" id="294"/>
    <lineage>
        <taxon>Bacteria</taxon>
        <taxon>Pseudomonadati</taxon>
        <taxon>Pseudomonadota</taxon>
        <taxon>Gammaproteobacteria</taxon>
        <taxon>Pseudomonadales</taxon>
        <taxon>Pseudomonadaceae</taxon>
        <taxon>Pseudomonas</taxon>
    </lineage>
</organism>
<gene>
    <name evidence="1" type="ORF">PS900_00861</name>
</gene>
<name>A0A8H2NQ47_PSEFL</name>
<accession>A0A8H2NQ47</accession>
<dbReference type="InterPro" id="IPR035909">
    <property type="entry name" value="CheB_C"/>
</dbReference>
<evidence type="ECO:0000313" key="2">
    <source>
        <dbReference type="Proteomes" id="UP000325723"/>
    </source>
</evidence>
<sequence>MNSATRLPAIKAIVIGASAGGVEALLNILARCAKASAVCLSSWNEPHAK</sequence>
<comment type="caution">
    <text evidence="1">The sequence shown here is derived from an EMBL/GenBank/DDBJ whole genome shotgun (WGS) entry which is preliminary data.</text>
</comment>
<proteinExistence type="predicted"/>
<dbReference type="SUPFAM" id="SSF52738">
    <property type="entry name" value="Methylesterase CheB, C-terminal domain"/>
    <property type="match status" value="1"/>
</dbReference>
<evidence type="ECO:0008006" key="3">
    <source>
        <dbReference type="Google" id="ProtNLM"/>
    </source>
</evidence>
<evidence type="ECO:0000313" key="1">
    <source>
        <dbReference type="EMBL" id="VVO62284.1"/>
    </source>
</evidence>
<protein>
    <recommendedName>
        <fullName evidence="3">CheB-type methylesterase domain-containing protein</fullName>
    </recommendedName>
</protein>
<dbReference type="AlphaFoldDB" id="A0A8H2NQ47"/>
<dbReference type="EMBL" id="CABVIE010000002">
    <property type="protein sequence ID" value="VVO62284.1"/>
    <property type="molecule type" value="Genomic_DNA"/>
</dbReference>